<evidence type="ECO:0000313" key="3">
    <source>
        <dbReference type="EMBL" id="TFY98175.1"/>
    </source>
</evidence>
<keyword evidence="2" id="KW-0732">Signal</keyword>
<feature type="signal peptide" evidence="2">
    <location>
        <begin position="1"/>
        <end position="17"/>
    </location>
</feature>
<reference evidence="3 4" key="1">
    <citation type="submission" date="2019-03" db="EMBL/GenBank/DDBJ databases">
        <title>Ramlibacter sp. 18x22-1, whole genome shotgun sequence.</title>
        <authorList>
            <person name="Zhang X."/>
            <person name="Feng G."/>
            <person name="Zhu H."/>
        </authorList>
    </citation>
    <scope>NUCLEOTIDE SEQUENCE [LARGE SCALE GENOMIC DNA]</scope>
    <source>
        <strain evidence="3 4">18x22-1</strain>
    </source>
</reference>
<sequence length="126" mass="12698">MTSIRLACALLCCTAFAAAAQERAAAFPDKAASAPFYTPPSAAAPAPTANATNATNAANADVTSRPPTQLLGAGAISTPGSGLENVLNSAAPQAWDKRGAMRKVCPPELENRGGNCVPRASTFLSP</sequence>
<keyword evidence="4" id="KW-1185">Reference proteome</keyword>
<dbReference type="EMBL" id="SMLK01000006">
    <property type="protein sequence ID" value="TFY98175.1"/>
    <property type="molecule type" value="Genomic_DNA"/>
</dbReference>
<accession>A0A4Z0BFQ4</accession>
<evidence type="ECO:0000313" key="4">
    <source>
        <dbReference type="Proteomes" id="UP000297839"/>
    </source>
</evidence>
<feature type="region of interest" description="Disordered" evidence="1">
    <location>
        <begin position="42"/>
        <end position="83"/>
    </location>
</feature>
<comment type="caution">
    <text evidence="3">The sequence shown here is derived from an EMBL/GenBank/DDBJ whole genome shotgun (WGS) entry which is preliminary data.</text>
</comment>
<dbReference type="OrthoDB" id="9909698at2"/>
<protein>
    <submittedName>
        <fullName evidence="3">Uncharacterized protein</fullName>
    </submittedName>
</protein>
<evidence type="ECO:0000256" key="1">
    <source>
        <dbReference type="SAM" id="MobiDB-lite"/>
    </source>
</evidence>
<feature type="compositionally biased region" description="Low complexity" evidence="1">
    <location>
        <begin position="42"/>
        <end position="60"/>
    </location>
</feature>
<proteinExistence type="predicted"/>
<organism evidence="3 4">
    <name type="scientific">Ramlibacter humi</name>
    <dbReference type="NCBI Taxonomy" id="2530451"/>
    <lineage>
        <taxon>Bacteria</taxon>
        <taxon>Pseudomonadati</taxon>
        <taxon>Pseudomonadota</taxon>
        <taxon>Betaproteobacteria</taxon>
        <taxon>Burkholderiales</taxon>
        <taxon>Comamonadaceae</taxon>
        <taxon>Ramlibacter</taxon>
    </lineage>
</organism>
<dbReference type="AlphaFoldDB" id="A0A4Z0BFQ4"/>
<dbReference type="RefSeq" id="WP_135250864.1">
    <property type="nucleotide sequence ID" value="NZ_SMLK01000006.1"/>
</dbReference>
<name>A0A4Z0BFQ4_9BURK</name>
<feature type="chain" id="PRO_5021387514" evidence="2">
    <location>
        <begin position="18"/>
        <end position="126"/>
    </location>
</feature>
<dbReference type="Proteomes" id="UP000297839">
    <property type="component" value="Unassembled WGS sequence"/>
</dbReference>
<gene>
    <name evidence="3" type="ORF">EZ216_16360</name>
</gene>
<evidence type="ECO:0000256" key="2">
    <source>
        <dbReference type="SAM" id="SignalP"/>
    </source>
</evidence>